<feature type="domain" description="Nudix hydrolase" evidence="2">
    <location>
        <begin position="13"/>
        <end position="139"/>
    </location>
</feature>
<evidence type="ECO:0000256" key="1">
    <source>
        <dbReference type="ARBA" id="ARBA00005582"/>
    </source>
</evidence>
<dbReference type="Pfam" id="PF00293">
    <property type="entry name" value="NUDIX"/>
    <property type="match status" value="1"/>
</dbReference>
<evidence type="ECO:0000313" key="4">
    <source>
        <dbReference type="Proteomes" id="UP000188551"/>
    </source>
</evidence>
<protein>
    <recommendedName>
        <fullName evidence="2">Nudix hydrolase domain-containing protein</fullName>
    </recommendedName>
</protein>
<sequence>MRPEDQRYDASLKAMQKVGAVIISNRKVMVVRKKNEKQSECIMPGGRMEEGETQYECLVRELNEELKVDVGECEFVGTYRDIAVFEGVPLVIHAYHVEIKGTPRPSSEIKEYIWINTEFPASGLRVASIMARKVMPEMKRRGLID</sequence>
<proteinExistence type="inferred from homology"/>
<gene>
    <name evidence="3" type="ORF">B0293_04640</name>
</gene>
<evidence type="ECO:0000313" key="3">
    <source>
        <dbReference type="EMBL" id="OOC08159.1"/>
    </source>
</evidence>
<dbReference type="SUPFAM" id="SSF55811">
    <property type="entry name" value="Nudix"/>
    <property type="match status" value="1"/>
</dbReference>
<comment type="caution">
    <text evidence="3">The sequence shown here is derived from an EMBL/GenBank/DDBJ whole genome shotgun (WGS) entry which is preliminary data.</text>
</comment>
<organism evidence="3 4">
    <name type="scientific">Amycolatopsis azurea DSM 43854</name>
    <dbReference type="NCBI Taxonomy" id="1238180"/>
    <lineage>
        <taxon>Bacteria</taxon>
        <taxon>Bacillati</taxon>
        <taxon>Actinomycetota</taxon>
        <taxon>Actinomycetes</taxon>
        <taxon>Pseudonocardiales</taxon>
        <taxon>Pseudonocardiaceae</taxon>
        <taxon>Amycolatopsis</taxon>
    </lineage>
</organism>
<dbReference type="Proteomes" id="UP000188551">
    <property type="component" value="Unassembled WGS sequence"/>
</dbReference>
<evidence type="ECO:0000259" key="2">
    <source>
        <dbReference type="PROSITE" id="PS51462"/>
    </source>
</evidence>
<comment type="similarity">
    <text evidence="1">Belongs to the Nudix hydrolase family.</text>
</comment>
<dbReference type="PROSITE" id="PS51462">
    <property type="entry name" value="NUDIX"/>
    <property type="match status" value="1"/>
</dbReference>
<dbReference type="PANTHER" id="PTHR43736">
    <property type="entry name" value="ADP-RIBOSE PYROPHOSPHATASE"/>
    <property type="match status" value="1"/>
</dbReference>
<accession>A0ABX3JLJ2</accession>
<dbReference type="InterPro" id="IPR015797">
    <property type="entry name" value="NUDIX_hydrolase-like_dom_sf"/>
</dbReference>
<dbReference type="Gene3D" id="3.90.79.10">
    <property type="entry name" value="Nucleoside Triphosphate Pyrophosphohydrolase"/>
    <property type="match status" value="1"/>
</dbReference>
<reference evidence="3 4" key="1">
    <citation type="submission" date="2017-02" db="EMBL/GenBank/DDBJ databases">
        <title>Amycolatopsis azurea DSM 43854 draft genome.</title>
        <authorList>
            <person name="Mayilraj S."/>
        </authorList>
    </citation>
    <scope>NUCLEOTIDE SEQUENCE [LARGE SCALE GENOMIC DNA]</scope>
    <source>
        <strain evidence="3 4">DSM 43854</strain>
    </source>
</reference>
<dbReference type="EMBL" id="MUXN01000002">
    <property type="protein sequence ID" value="OOC08159.1"/>
    <property type="molecule type" value="Genomic_DNA"/>
</dbReference>
<dbReference type="PANTHER" id="PTHR43736:SF1">
    <property type="entry name" value="DIHYDRONEOPTERIN TRIPHOSPHATE DIPHOSPHATASE"/>
    <property type="match status" value="1"/>
</dbReference>
<dbReference type="CDD" id="cd04690">
    <property type="entry name" value="NUDIX_Hydrolase"/>
    <property type="match status" value="1"/>
</dbReference>
<dbReference type="InterPro" id="IPR000086">
    <property type="entry name" value="NUDIX_hydrolase_dom"/>
</dbReference>
<name>A0ABX3JLJ2_9PSEU</name>
<keyword evidence="4" id="KW-1185">Reference proteome</keyword>